<dbReference type="OrthoDB" id="5244524at2759"/>
<dbReference type="STRING" id="331657.A0A4U0WI90"/>
<reference evidence="2 3" key="1">
    <citation type="submission" date="2017-03" db="EMBL/GenBank/DDBJ databases">
        <title>Genomes of endolithic fungi from Antarctica.</title>
        <authorList>
            <person name="Coleine C."/>
            <person name="Masonjones S."/>
            <person name="Stajich J.E."/>
        </authorList>
    </citation>
    <scope>NUCLEOTIDE SEQUENCE [LARGE SCALE GENOMIC DNA]</scope>
    <source>
        <strain evidence="2 3">CCFEE 5187</strain>
    </source>
</reference>
<feature type="region of interest" description="Disordered" evidence="1">
    <location>
        <begin position="82"/>
        <end position="126"/>
    </location>
</feature>
<evidence type="ECO:0000313" key="3">
    <source>
        <dbReference type="Proteomes" id="UP000308768"/>
    </source>
</evidence>
<dbReference type="AlphaFoldDB" id="A0A4U0WI90"/>
<comment type="caution">
    <text evidence="2">The sequence shown here is derived from an EMBL/GenBank/DDBJ whole genome shotgun (WGS) entry which is preliminary data.</text>
</comment>
<proteinExistence type="predicted"/>
<gene>
    <name evidence="2" type="ORF">B0A49_13147</name>
</gene>
<dbReference type="EMBL" id="NAJN01001551">
    <property type="protein sequence ID" value="TKA62501.1"/>
    <property type="molecule type" value="Genomic_DNA"/>
</dbReference>
<protein>
    <submittedName>
        <fullName evidence="2">Uncharacterized protein</fullName>
    </submittedName>
</protein>
<accession>A0A4U0WI90</accession>
<feature type="compositionally biased region" description="Basic and acidic residues" evidence="1">
    <location>
        <begin position="110"/>
        <end position="122"/>
    </location>
</feature>
<organism evidence="2 3">
    <name type="scientific">Cryomyces minteri</name>
    <dbReference type="NCBI Taxonomy" id="331657"/>
    <lineage>
        <taxon>Eukaryota</taxon>
        <taxon>Fungi</taxon>
        <taxon>Dikarya</taxon>
        <taxon>Ascomycota</taxon>
        <taxon>Pezizomycotina</taxon>
        <taxon>Dothideomycetes</taxon>
        <taxon>Dothideomycetes incertae sedis</taxon>
        <taxon>Cryomyces</taxon>
    </lineage>
</organism>
<sequence>MASRGRKFSWMRLINNSFPTLQNDSAGDVNLSPQQADALVKYQLRQPDPRHLARESFYVADIVSTELISKWVHESLVKHGIINQDPTTSGTSKRRKGSTIDLGGGASGSKRVDDNTAPRTQDDPSMTVNTSLITRNFPNQLAIISVHAQRKLVGLLFFWEEECVRWRMLEEEGAEIQSFIAARLAEDSQAQSPDLTISLDAVSMKRQLLPSKRGEATQNVGAGVGHELPAYMERSNTV</sequence>
<dbReference type="Proteomes" id="UP000308768">
    <property type="component" value="Unassembled WGS sequence"/>
</dbReference>
<evidence type="ECO:0000256" key="1">
    <source>
        <dbReference type="SAM" id="MobiDB-lite"/>
    </source>
</evidence>
<name>A0A4U0WI90_9PEZI</name>
<keyword evidence="3" id="KW-1185">Reference proteome</keyword>
<evidence type="ECO:0000313" key="2">
    <source>
        <dbReference type="EMBL" id="TKA62501.1"/>
    </source>
</evidence>